<accession>A0A385SLA5</accession>
<protein>
    <recommendedName>
        <fullName evidence="3">Lipocalin-like domain-containing protein</fullName>
    </recommendedName>
</protein>
<evidence type="ECO:0000313" key="1">
    <source>
        <dbReference type="EMBL" id="AYB32543.1"/>
    </source>
</evidence>
<sequence>MRLFKVIAMNVKIVPLVFVVLLACCAPDKRELLQGSWKIDSVYSFYNGFGYTRTDTEEEPLQHYQPDGRLRMTREAEFRFFFYEMPASDTLVHRSLDKKMLSKYQVVKLDQEHMVLRKEMQPVFPGKGQVRYELKYFSRIKE</sequence>
<proteinExistence type="predicted"/>
<dbReference type="Proteomes" id="UP000266183">
    <property type="component" value="Chromosome"/>
</dbReference>
<dbReference type="KEGG" id="chk:D4L85_19045"/>
<dbReference type="PROSITE" id="PS51257">
    <property type="entry name" value="PROKAR_LIPOPROTEIN"/>
    <property type="match status" value="1"/>
</dbReference>
<dbReference type="AlphaFoldDB" id="A0A385SLA5"/>
<evidence type="ECO:0000313" key="2">
    <source>
        <dbReference type="Proteomes" id="UP000266183"/>
    </source>
</evidence>
<gene>
    <name evidence="1" type="ORF">D4L85_19045</name>
</gene>
<evidence type="ECO:0008006" key="3">
    <source>
        <dbReference type="Google" id="ProtNLM"/>
    </source>
</evidence>
<dbReference type="EMBL" id="CP032382">
    <property type="protein sequence ID" value="AYB32543.1"/>
    <property type="molecule type" value="Genomic_DNA"/>
</dbReference>
<name>A0A385SLA5_9BACT</name>
<organism evidence="1 2">
    <name type="scientific">Chryseolinea soli</name>
    <dbReference type="NCBI Taxonomy" id="2321403"/>
    <lineage>
        <taxon>Bacteria</taxon>
        <taxon>Pseudomonadati</taxon>
        <taxon>Bacteroidota</taxon>
        <taxon>Cytophagia</taxon>
        <taxon>Cytophagales</taxon>
        <taxon>Fulvivirgaceae</taxon>
        <taxon>Chryseolinea</taxon>
    </lineage>
</organism>
<keyword evidence="2" id="KW-1185">Reference proteome</keyword>
<reference evidence="2" key="1">
    <citation type="submission" date="2018-09" db="EMBL/GenBank/DDBJ databases">
        <title>Chryseolinea sp. KIS68-18 isolated from soil.</title>
        <authorList>
            <person name="Weon H.-Y."/>
            <person name="Kwon S.-W."/>
            <person name="Lee S.A."/>
        </authorList>
    </citation>
    <scope>NUCLEOTIDE SEQUENCE [LARGE SCALE GENOMIC DNA]</scope>
    <source>
        <strain evidence="2">KIS68-18</strain>
    </source>
</reference>